<dbReference type="SMART" id="SM00320">
    <property type="entry name" value="WD40"/>
    <property type="match status" value="4"/>
</dbReference>
<evidence type="ECO:0000256" key="2">
    <source>
        <dbReference type="ARBA" id="ARBA00022737"/>
    </source>
</evidence>
<feature type="region of interest" description="Disordered" evidence="5">
    <location>
        <begin position="235"/>
        <end position="268"/>
    </location>
</feature>
<evidence type="ECO:0000313" key="6">
    <source>
        <dbReference type="EMBL" id="CEM04395.1"/>
    </source>
</evidence>
<keyword evidence="1 3" id="KW-0853">WD repeat</keyword>
<dbReference type="InterPro" id="IPR015943">
    <property type="entry name" value="WD40/YVTN_repeat-like_dom_sf"/>
</dbReference>
<evidence type="ECO:0000256" key="5">
    <source>
        <dbReference type="SAM" id="MobiDB-lite"/>
    </source>
</evidence>
<dbReference type="SUPFAM" id="SSF50978">
    <property type="entry name" value="WD40 repeat-like"/>
    <property type="match status" value="1"/>
</dbReference>
<keyword evidence="2" id="KW-0677">Repeat</keyword>
<dbReference type="InterPro" id="IPR001680">
    <property type="entry name" value="WD40_rpt"/>
</dbReference>
<dbReference type="PANTHER" id="PTHR19848">
    <property type="entry name" value="WD40 REPEAT PROTEIN"/>
    <property type="match status" value="1"/>
</dbReference>
<protein>
    <submittedName>
        <fullName evidence="6">Uncharacterized protein</fullName>
    </submittedName>
</protein>
<dbReference type="AlphaFoldDB" id="A0A0G4EZ71"/>
<dbReference type="InterPro" id="IPR036322">
    <property type="entry name" value="WD40_repeat_dom_sf"/>
</dbReference>
<dbReference type="Pfam" id="PF00400">
    <property type="entry name" value="WD40"/>
    <property type="match status" value="1"/>
</dbReference>
<dbReference type="Gene3D" id="2.130.10.10">
    <property type="entry name" value="YVTN repeat-like/Quinoprotein amine dehydrogenase"/>
    <property type="match status" value="1"/>
</dbReference>
<evidence type="ECO:0000256" key="3">
    <source>
        <dbReference type="PROSITE-ProRule" id="PRU00221"/>
    </source>
</evidence>
<sequence>MYDGHMPQSGWKRAFLEGLRKRDEATKPYESLMNEYMTLVFRLRERGGLGISRGAEGGGGGDGGSLAELQGELERLTTQTQKLTERNTFLQDQLAEANEEAAKFKKLHENDQMKIRRLELERYENQELAKSQEHKLAENDEIIKAYEQKLEEQEHKERTLRNEIQQLTLGRDTLAKEREELTLENHRVIEELLYYKEREAERLNEMQDTVNTHMFRKARASGVSSAAHAVAIEENMDRSGIGEGDAETSGGLQLRPSSRSQIPRKAGKSLDAHDTLINRCVWGRCNHGAPHGLLVTAGGGGDGQLTFVDIEHREILKKEFATPGGSARAGGNYLVDALALTDDCACLAVAFADSPHPVLCINVDSMRRTFEPVNVKSRVIHMSICKKGNKTLLFTALDDRTCKLWDFNKGSPLHSLSVSSKLTSAAVSRDFETAVTGHRNGTVMILSLRGNKIHRIEEIRDEHTQEVTGVKISEDMSSFVTQSKGEDNTVKVWDLRAQRVELSVPLDEWNFASPTVGHACADIAPDGDLLVIPHKEGILCYNRLKKKEESSISLREMPLALEWTPFGVVSGSKEGRLTFWDGATPSFSTSFSPTGDAGALEAFWVLWVSPLPLVARELMGALVELAVSTRASAWSQTVYHQARPPGVSFR</sequence>
<dbReference type="PROSITE" id="PS50082">
    <property type="entry name" value="WD_REPEATS_2"/>
    <property type="match status" value="1"/>
</dbReference>
<accession>A0A0G4EZ71</accession>
<dbReference type="PANTHER" id="PTHR19848:SF8">
    <property type="entry name" value="F-BOX AND WD REPEAT DOMAIN CONTAINING 7"/>
    <property type="match status" value="1"/>
</dbReference>
<gene>
    <name evidence="6" type="ORF">Cvel_2529</name>
</gene>
<keyword evidence="4" id="KW-0175">Coiled coil</keyword>
<evidence type="ECO:0000256" key="4">
    <source>
        <dbReference type="SAM" id="Coils"/>
    </source>
</evidence>
<dbReference type="VEuPathDB" id="CryptoDB:Cvel_2529"/>
<feature type="coiled-coil region" evidence="4">
    <location>
        <begin position="66"/>
        <end position="191"/>
    </location>
</feature>
<name>A0A0G4EZ71_9ALVE</name>
<feature type="repeat" description="WD" evidence="3">
    <location>
        <begin position="460"/>
        <end position="503"/>
    </location>
</feature>
<proteinExistence type="predicted"/>
<evidence type="ECO:0000256" key="1">
    <source>
        <dbReference type="ARBA" id="ARBA00022574"/>
    </source>
</evidence>
<dbReference type="EMBL" id="CDMZ01000011">
    <property type="protein sequence ID" value="CEM04395.1"/>
    <property type="molecule type" value="Genomic_DNA"/>
</dbReference>
<reference evidence="6" key="1">
    <citation type="submission" date="2014-11" db="EMBL/GenBank/DDBJ databases">
        <authorList>
            <person name="Otto D Thomas"/>
            <person name="Naeem Raeece"/>
        </authorList>
    </citation>
    <scope>NUCLEOTIDE SEQUENCE</scope>
</reference>
<organism evidence="6">
    <name type="scientific">Chromera velia CCMP2878</name>
    <dbReference type="NCBI Taxonomy" id="1169474"/>
    <lineage>
        <taxon>Eukaryota</taxon>
        <taxon>Sar</taxon>
        <taxon>Alveolata</taxon>
        <taxon>Colpodellida</taxon>
        <taxon>Chromeraceae</taxon>
        <taxon>Chromera</taxon>
    </lineage>
</organism>